<dbReference type="PaxDb" id="67767-A0A0J7JUK6"/>
<proteinExistence type="predicted"/>
<accession>A0A0J7JUK6</accession>
<evidence type="ECO:0000313" key="2">
    <source>
        <dbReference type="EMBL" id="KMQ81774.1"/>
    </source>
</evidence>
<reference evidence="2 3" key="1">
    <citation type="submission" date="2015-04" db="EMBL/GenBank/DDBJ databases">
        <title>Lasius niger genome sequencing.</title>
        <authorList>
            <person name="Konorov E.A."/>
            <person name="Nikitin M.A."/>
            <person name="Kirill M.V."/>
            <person name="Chang P."/>
        </authorList>
    </citation>
    <scope>NUCLEOTIDE SEQUENCE [LARGE SCALE GENOMIC DNA]</scope>
    <source>
        <tissue evidence="2">Whole</tissue>
    </source>
</reference>
<dbReference type="Pfam" id="PF07727">
    <property type="entry name" value="RVT_2"/>
    <property type="match status" value="1"/>
</dbReference>
<keyword evidence="3" id="KW-1185">Reference proteome</keyword>
<sequence length="114" mass="13487">MKKRLHQEFKMRDLEEVNSLLGMRIKRDRNLGTISIDQQTYIEQIIRRFNMQDSNPVKTPLDTNVKLSKDQEANTKKEKCPRKDGNKHLEGYCDADWAGEIDKRRSTTGYLFRL</sequence>
<name>A0A0J7JUK6_LASNI</name>
<comment type="caution">
    <text evidence="2">The sequence shown here is derived from an EMBL/GenBank/DDBJ whole genome shotgun (WGS) entry which is preliminary data.</text>
</comment>
<protein>
    <recommendedName>
        <fullName evidence="1">Reverse transcriptase Ty1/copia-type domain-containing protein</fullName>
    </recommendedName>
</protein>
<feature type="domain" description="Reverse transcriptase Ty1/copia-type" evidence="1">
    <location>
        <begin position="1"/>
        <end position="61"/>
    </location>
</feature>
<feature type="non-terminal residue" evidence="2">
    <location>
        <position position="114"/>
    </location>
</feature>
<gene>
    <name evidence="2" type="ORF">RF55_25247</name>
</gene>
<evidence type="ECO:0000259" key="1">
    <source>
        <dbReference type="Pfam" id="PF07727"/>
    </source>
</evidence>
<organism evidence="2 3">
    <name type="scientific">Lasius niger</name>
    <name type="common">Black garden ant</name>
    <dbReference type="NCBI Taxonomy" id="67767"/>
    <lineage>
        <taxon>Eukaryota</taxon>
        <taxon>Metazoa</taxon>
        <taxon>Ecdysozoa</taxon>
        <taxon>Arthropoda</taxon>
        <taxon>Hexapoda</taxon>
        <taxon>Insecta</taxon>
        <taxon>Pterygota</taxon>
        <taxon>Neoptera</taxon>
        <taxon>Endopterygota</taxon>
        <taxon>Hymenoptera</taxon>
        <taxon>Apocrita</taxon>
        <taxon>Aculeata</taxon>
        <taxon>Formicoidea</taxon>
        <taxon>Formicidae</taxon>
        <taxon>Formicinae</taxon>
        <taxon>Lasius</taxon>
        <taxon>Lasius</taxon>
    </lineage>
</organism>
<dbReference type="InterPro" id="IPR013103">
    <property type="entry name" value="RVT_2"/>
</dbReference>
<dbReference type="Proteomes" id="UP000036403">
    <property type="component" value="Unassembled WGS sequence"/>
</dbReference>
<dbReference type="EMBL" id="LBMM01031809">
    <property type="protein sequence ID" value="KMQ81774.1"/>
    <property type="molecule type" value="Genomic_DNA"/>
</dbReference>
<dbReference type="STRING" id="67767.A0A0J7JUK6"/>
<dbReference type="AlphaFoldDB" id="A0A0J7JUK6"/>
<dbReference type="OrthoDB" id="8047436at2759"/>
<evidence type="ECO:0000313" key="3">
    <source>
        <dbReference type="Proteomes" id="UP000036403"/>
    </source>
</evidence>